<dbReference type="AlphaFoldDB" id="A0AAD0ZHQ3"/>
<dbReference type="EMBL" id="CP027750">
    <property type="protein sequence ID" value="AZE31612.1"/>
    <property type="molecule type" value="Genomic_DNA"/>
</dbReference>
<accession>A0AAD0ZHQ3</accession>
<sequence length="103" mass="11965">MNYQAFEYRNEYTPLLYRIQTKGFLLFKTQEPTHEPDINAFLQDPEHKERLSKLGREGWELVCVQPVVKGEVKLGNQNAQGWAYGMALPMGFLMFFKRPIPGA</sequence>
<gene>
    <name evidence="1" type="ORF">C4K07_4849</name>
</gene>
<evidence type="ECO:0000313" key="1">
    <source>
        <dbReference type="EMBL" id="AZE31612.1"/>
    </source>
</evidence>
<dbReference type="RefSeq" id="WP_124302053.1">
    <property type="nucleotide sequence ID" value="NZ_CP027750.1"/>
</dbReference>
<protein>
    <submittedName>
        <fullName evidence="1">Aconitase B</fullName>
    </submittedName>
</protein>
<name>A0AAD0ZHQ3_9PSED</name>
<proteinExistence type="predicted"/>
<organism evidence="1 2">
    <name type="scientific">Pseudomonas chlororaphis subsp. aureofaciens</name>
    <dbReference type="NCBI Taxonomy" id="587851"/>
    <lineage>
        <taxon>Bacteria</taxon>
        <taxon>Pseudomonadati</taxon>
        <taxon>Pseudomonadota</taxon>
        <taxon>Gammaproteobacteria</taxon>
        <taxon>Pseudomonadales</taxon>
        <taxon>Pseudomonadaceae</taxon>
        <taxon>Pseudomonas</taxon>
    </lineage>
</organism>
<reference evidence="1 2" key="1">
    <citation type="submission" date="2018-03" db="EMBL/GenBank/DDBJ databases">
        <title>Diversity of phytobeneficial traits revealed by whole-genome analysis of worldwide-isolated phenazine-producing Pseudomonas spp.</title>
        <authorList>
            <person name="Biessy A."/>
            <person name="Novinscak A."/>
            <person name="Blom J."/>
            <person name="Leger G."/>
            <person name="Thomashow L.S."/>
            <person name="Cazorla F.M."/>
            <person name="Josic D."/>
            <person name="Filion M."/>
        </authorList>
    </citation>
    <scope>NUCLEOTIDE SEQUENCE [LARGE SCALE GENOMIC DNA]</scope>
    <source>
        <strain evidence="1 2">ChPhzS24</strain>
    </source>
</reference>
<dbReference type="Proteomes" id="UP000280455">
    <property type="component" value="Chromosome"/>
</dbReference>
<evidence type="ECO:0000313" key="2">
    <source>
        <dbReference type="Proteomes" id="UP000280455"/>
    </source>
</evidence>